<gene>
    <name evidence="1" type="ORF">ILUMI_17508</name>
</gene>
<dbReference type="AlphaFoldDB" id="A0A8K0CK01"/>
<organism evidence="1 2">
    <name type="scientific">Ignelater luminosus</name>
    <name type="common">Cucubano</name>
    <name type="synonym">Pyrophorus luminosus</name>
    <dbReference type="NCBI Taxonomy" id="2038154"/>
    <lineage>
        <taxon>Eukaryota</taxon>
        <taxon>Metazoa</taxon>
        <taxon>Ecdysozoa</taxon>
        <taxon>Arthropoda</taxon>
        <taxon>Hexapoda</taxon>
        <taxon>Insecta</taxon>
        <taxon>Pterygota</taxon>
        <taxon>Neoptera</taxon>
        <taxon>Endopterygota</taxon>
        <taxon>Coleoptera</taxon>
        <taxon>Polyphaga</taxon>
        <taxon>Elateriformia</taxon>
        <taxon>Elateroidea</taxon>
        <taxon>Elateridae</taxon>
        <taxon>Agrypninae</taxon>
        <taxon>Pyrophorini</taxon>
        <taxon>Ignelater</taxon>
    </lineage>
</organism>
<name>A0A8K0CK01_IGNLU</name>
<proteinExistence type="predicted"/>
<protein>
    <submittedName>
        <fullName evidence="1">Uncharacterized protein</fullName>
    </submittedName>
</protein>
<accession>A0A8K0CK01</accession>
<dbReference type="EMBL" id="VTPC01075044">
    <property type="protein sequence ID" value="KAF2888665.1"/>
    <property type="molecule type" value="Genomic_DNA"/>
</dbReference>
<reference evidence="1" key="1">
    <citation type="submission" date="2019-08" db="EMBL/GenBank/DDBJ databases">
        <title>The genome of the North American firefly Photinus pyralis.</title>
        <authorList>
            <consortium name="Photinus pyralis genome working group"/>
            <person name="Fallon T.R."/>
            <person name="Sander Lower S.E."/>
            <person name="Weng J.-K."/>
        </authorList>
    </citation>
    <scope>NUCLEOTIDE SEQUENCE</scope>
    <source>
        <strain evidence="1">TRF0915ILg1</strain>
        <tissue evidence="1">Whole body</tissue>
    </source>
</reference>
<evidence type="ECO:0000313" key="1">
    <source>
        <dbReference type="EMBL" id="KAF2888665.1"/>
    </source>
</evidence>
<comment type="caution">
    <text evidence="1">The sequence shown here is derived from an EMBL/GenBank/DDBJ whole genome shotgun (WGS) entry which is preliminary data.</text>
</comment>
<keyword evidence="2" id="KW-1185">Reference proteome</keyword>
<dbReference type="Proteomes" id="UP000801492">
    <property type="component" value="Unassembled WGS sequence"/>
</dbReference>
<evidence type="ECO:0000313" key="2">
    <source>
        <dbReference type="Proteomes" id="UP000801492"/>
    </source>
</evidence>
<sequence length="170" mass="18724">HQDLPLASERIKPPNSKYPKLLTTLYDKEKYVIHYRNLKQWPKTNTTGDDTSYTIANSEFLEQVDLFLAADDENRTPPPGPFAWEGTSSSGALHFCATPSLQGLAVQIQKAGMVCAETPSRNPMRGGPYTSARLLGDIAKYNPRCGRCLREGGGKAGVSSQRVVETCKTY</sequence>
<feature type="non-terminal residue" evidence="1">
    <location>
        <position position="1"/>
    </location>
</feature>
<dbReference type="OrthoDB" id="414982at2759"/>